<protein>
    <submittedName>
        <fullName evidence="1">SatD family protein</fullName>
    </submittedName>
</protein>
<accession>A0A484F8J9</accession>
<keyword evidence="2" id="KW-1185">Reference proteome</keyword>
<evidence type="ECO:0000313" key="1">
    <source>
        <dbReference type="EMBL" id="TDQ70967.1"/>
    </source>
</evidence>
<sequence>MIYFAVIGDIISSRKIKDRNKFQRHLKDVISSINSEYEGDLASAFVVTLGDEFQGLLKKADHLLEITDKIKFMLDPVEVRFGIGIGGIDTEINFSSSTGADGPAYWCARNAINSIHNHNDYKKSKILIEATEKTDFMDVVNESLRLCDFTESKWRNTQRELVKQSVLNFGYDTAIPQKNLASLLNITVQTVNSKIQSTGYYNYLRLKKSVCATLQNHWGNK</sequence>
<dbReference type="OrthoDB" id="192419at2157"/>
<name>A0A484F8J9_9EURY</name>
<dbReference type="AlphaFoldDB" id="A0A484F8J9"/>
<dbReference type="InterPro" id="IPR032580">
    <property type="entry name" value="SatD"/>
</dbReference>
<evidence type="ECO:0000313" key="2">
    <source>
        <dbReference type="Proteomes" id="UP000294855"/>
    </source>
</evidence>
<dbReference type="Proteomes" id="UP000294855">
    <property type="component" value="Unassembled WGS sequence"/>
</dbReference>
<comment type="caution">
    <text evidence="1">The sequence shown here is derived from an EMBL/GenBank/DDBJ whole genome shotgun (WGS) entry which is preliminary data.</text>
</comment>
<gene>
    <name evidence="1" type="ORF">C7391_0063</name>
</gene>
<organism evidence="1 2">
    <name type="scientific">Methanimicrococcus blatticola</name>
    <dbReference type="NCBI Taxonomy" id="91560"/>
    <lineage>
        <taxon>Archaea</taxon>
        <taxon>Methanobacteriati</taxon>
        <taxon>Methanobacteriota</taxon>
        <taxon>Stenosarchaea group</taxon>
        <taxon>Methanomicrobia</taxon>
        <taxon>Methanosarcinales</taxon>
        <taxon>Methanosarcinaceae</taxon>
        <taxon>Methanimicrococcus</taxon>
    </lineage>
</organism>
<dbReference type="RefSeq" id="WP_133516558.1">
    <property type="nucleotide sequence ID" value="NZ_JAHDUW010000001.1"/>
</dbReference>
<dbReference type="Pfam" id="PF16264">
    <property type="entry name" value="SatD"/>
    <property type="match status" value="1"/>
</dbReference>
<reference evidence="1 2" key="1">
    <citation type="submission" date="2019-03" db="EMBL/GenBank/DDBJ databases">
        <title>Genomic Encyclopedia of Type Strains, Phase IV (KMG-IV): sequencing the most valuable type-strain genomes for metagenomic binning, comparative biology and taxonomic classification.</title>
        <authorList>
            <person name="Goeker M."/>
        </authorList>
    </citation>
    <scope>NUCLEOTIDE SEQUENCE [LARGE SCALE GENOMIC DNA]</scope>
    <source>
        <strain evidence="1 2">DSM 13328</strain>
    </source>
</reference>
<proteinExistence type="predicted"/>
<dbReference type="EMBL" id="SNYS01000005">
    <property type="protein sequence ID" value="TDQ70967.1"/>
    <property type="molecule type" value="Genomic_DNA"/>
</dbReference>